<dbReference type="EMBL" id="AAXT01000004">
    <property type="protein sequence ID" value="EDO05753.1"/>
    <property type="molecule type" value="Genomic_DNA"/>
</dbReference>
<dbReference type="KEGG" id="bbo:BBOV_IV001560"/>
<feature type="region of interest" description="Disordered" evidence="1">
    <location>
        <begin position="268"/>
        <end position="304"/>
    </location>
</feature>
<dbReference type="OMA" id="WNYIQAA"/>
<dbReference type="Proteomes" id="UP000002173">
    <property type="component" value="Unassembled WGS sequence"/>
</dbReference>
<dbReference type="InParanoid" id="A7AVC7"/>
<evidence type="ECO:0000313" key="2">
    <source>
        <dbReference type="EMBL" id="EDO05753.1"/>
    </source>
</evidence>
<keyword evidence="3" id="KW-1185">Reference proteome</keyword>
<reference evidence="3" key="2">
    <citation type="journal article" date="2020" name="Data Brief">
        <title>Transcriptome dataset of Babesia bovis life stages within vertebrate and invertebrate hosts.</title>
        <authorList>
            <person name="Ueti M.W."/>
            <person name="Johnson W.C."/>
            <person name="Kappmeyer L.S."/>
            <person name="Herndon D.R."/>
            <person name="Mousel M.R."/>
            <person name="Reif K.E."/>
            <person name="Taus N.S."/>
            <person name="Ifeonu O.O."/>
            <person name="Silva J.C."/>
            <person name="Suarez C.E."/>
            <person name="Brayton K.A."/>
        </authorList>
    </citation>
    <scope>NUCLEOTIDE SEQUENCE [LARGE SCALE GENOMIC DNA]</scope>
</reference>
<sequence>MVVMDYDYDLREVCDVLEGEFSAHKSTCAIVHEGDDAKCVAYAVHLIGVVLNCTDMFDDKHILLLCKRTAWEAAMSANYINIDILTNCSHPCPYINNNLKKVEYRNTLLDCIISHAFGLDALVNCAPTSNDFEGAGSDNVGTNTSNLGSDMHTELCSSVGDYTGTTSSGTLEEHGRSMSQSRFRAFLQHIAESDQARELAIDGLIVRFVDNGPCKFFGNFAPVEFNRFVEPEMETKWNFIQGANEMCSHPDKIGMTVVAGLSHMNLNKKSKPPAPIKTKSKYNQYKKVKQEPEKPQRHPFDDTDNQSWEHVALKRAMLRGYALCITVTLNALDINLARSKSQPLSIPKFYLIESLPKEHSDHASFTRFLRSRFQHLYKLG</sequence>
<reference evidence="3" key="3">
    <citation type="journal article" date="2021" name="Int. J. Parasitol.">
        <title>Comparative analysis of gene expression between Babesia bovis blood stages and kinetes allowed by improved genome annotation.</title>
        <authorList>
            <person name="Ueti M.W."/>
            <person name="Johnson W.C."/>
            <person name="Kappmeyer L.S."/>
            <person name="Herndon D.R."/>
            <person name="Mousel M.R."/>
            <person name="Reif K.E."/>
            <person name="Taus N.S."/>
            <person name="Ifeonu O.O."/>
            <person name="Silva J.C."/>
            <person name="Suarez C.E."/>
            <person name="Brayton K.A."/>
        </authorList>
    </citation>
    <scope>NUCLEOTIDE SEQUENCE [LARGE SCALE GENOMIC DNA]</scope>
</reference>
<name>A7AVC7_BABBO</name>
<reference evidence="2 3" key="1">
    <citation type="journal article" date="2007" name="PLoS Pathog.">
        <title>Genome sequence of Babesia bovis and comparative analysis of apicomplexan hemoprotozoa.</title>
        <authorList>
            <person name="Brayton K.A."/>
            <person name="Lau A.O.T."/>
            <person name="Herndon D.R."/>
            <person name="Hannick L."/>
            <person name="Kappmeyer L.S."/>
            <person name="Berens S.J."/>
            <person name="Bidwell S.L."/>
            <person name="Brown W.C."/>
            <person name="Crabtree J."/>
            <person name="Fadrosh D."/>
            <person name="Feldblum T."/>
            <person name="Forberger H.A."/>
            <person name="Haas B.J."/>
            <person name="Howell J.M."/>
            <person name="Khouri H."/>
            <person name="Koo H."/>
            <person name="Mann D.J."/>
            <person name="Norimine J."/>
            <person name="Paulsen I.T."/>
            <person name="Radune D."/>
            <person name="Ren Q."/>
            <person name="Smith R.K. Jr."/>
            <person name="Suarez C.E."/>
            <person name="White O."/>
            <person name="Wortman J.R."/>
            <person name="Knowles D.P. Jr."/>
            <person name="McElwain T.F."/>
            <person name="Nene V.M."/>
        </authorList>
    </citation>
    <scope>NUCLEOTIDE SEQUENCE [LARGE SCALE GENOMIC DNA]</scope>
    <source>
        <strain evidence="2">T2Bo</strain>
    </source>
</reference>
<gene>
    <name evidence="2" type="ORF">BBOV_IV001560</name>
</gene>
<dbReference type="AlphaFoldDB" id="A7AVC7"/>
<accession>A7AVC7</accession>
<organism evidence="2 3">
    <name type="scientific">Babesia bovis</name>
    <dbReference type="NCBI Taxonomy" id="5865"/>
    <lineage>
        <taxon>Eukaryota</taxon>
        <taxon>Sar</taxon>
        <taxon>Alveolata</taxon>
        <taxon>Apicomplexa</taxon>
        <taxon>Aconoidasida</taxon>
        <taxon>Piroplasmida</taxon>
        <taxon>Babesiidae</taxon>
        <taxon>Babesia</taxon>
    </lineage>
</organism>
<feature type="compositionally biased region" description="Basic and acidic residues" evidence="1">
    <location>
        <begin position="288"/>
        <end position="301"/>
    </location>
</feature>
<proteinExistence type="predicted"/>
<dbReference type="GeneID" id="5477540"/>
<feature type="compositionally biased region" description="Basic residues" evidence="1">
    <location>
        <begin position="278"/>
        <end position="287"/>
    </location>
</feature>
<dbReference type="RefSeq" id="XP_001609321.1">
    <property type="nucleotide sequence ID" value="XM_001609271.1"/>
</dbReference>
<evidence type="ECO:0000256" key="1">
    <source>
        <dbReference type="SAM" id="MobiDB-lite"/>
    </source>
</evidence>
<evidence type="ECO:0000313" key="3">
    <source>
        <dbReference type="Proteomes" id="UP000002173"/>
    </source>
</evidence>
<protein>
    <submittedName>
        <fullName evidence="2">Uncharacterized protein</fullName>
    </submittedName>
</protein>
<dbReference type="VEuPathDB" id="PiroplasmaDB:BBOV_IV001560"/>
<comment type="caution">
    <text evidence="2">The sequence shown here is derived from an EMBL/GenBank/DDBJ whole genome shotgun (WGS) entry which is preliminary data.</text>
</comment>